<sequence length="102" mass="12014">MKRKRRGKRWGGKRERKRKSSMSLCLYASRSRANKKAPASVDWHYVTLRNHCQKAGRRIRQFKRCQSDIQRESGVRFPVEESVLGGSELFWESNPSTVFKAR</sequence>
<evidence type="ECO:0000313" key="2">
    <source>
        <dbReference type="EMBL" id="TNN44266.1"/>
    </source>
</evidence>
<dbReference type="AlphaFoldDB" id="A0A4Z2FST3"/>
<evidence type="ECO:0000313" key="3">
    <source>
        <dbReference type="Proteomes" id="UP000314294"/>
    </source>
</evidence>
<keyword evidence="3" id="KW-1185">Reference proteome</keyword>
<protein>
    <submittedName>
        <fullName evidence="2">Uncharacterized protein</fullName>
    </submittedName>
</protein>
<evidence type="ECO:0000256" key="1">
    <source>
        <dbReference type="SAM" id="MobiDB-lite"/>
    </source>
</evidence>
<proteinExistence type="predicted"/>
<feature type="region of interest" description="Disordered" evidence="1">
    <location>
        <begin position="1"/>
        <end position="21"/>
    </location>
</feature>
<reference evidence="2 3" key="1">
    <citation type="submission" date="2019-03" db="EMBL/GenBank/DDBJ databases">
        <title>First draft genome of Liparis tanakae, snailfish: a comprehensive survey of snailfish specific genes.</title>
        <authorList>
            <person name="Kim W."/>
            <person name="Song I."/>
            <person name="Jeong J.-H."/>
            <person name="Kim D."/>
            <person name="Kim S."/>
            <person name="Ryu S."/>
            <person name="Song J.Y."/>
            <person name="Lee S.K."/>
        </authorList>
    </citation>
    <scope>NUCLEOTIDE SEQUENCE [LARGE SCALE GENOMIC DNA]</scope>
    <source>
        <tissue evidence="2">Muscle</tissue>
    </source>
</reference>
<accession>A0A4Z2FST3</accession>
<dbReference type="EMBL" id="SRLO01000915">
    <property type="protein sequence ID" value="TNN44266.1"/>
    <property type="molecule type" value="Genomic_DNA"/>
</dbReference>
<gene>
    <name evidence="2" type="ORF">EYF80_045549</name>
</gene>
<name>A0A4Z2FST3_9TELE</name>
<organism evidence="2 3">
    <name type="scientific">Liparis tanakae</name>
    <name type="common">Tanaka's snailfish</name>
    <dbReference type="NCBI Taxonomy" id="230148"/>
    <lineage>
        <taxon>Eukaryota</taxon>
        <taxon>Metazoa</taxon>
        <taxon>Chordata</taxon>
        <taxon>Craniata</taxon>
        <taxon>Vertebrata</taxon>
        <taxon>Euteleostomi</taxon>
        <taxon>Actinopterygii</taxon>
        <taxon>Neopterygii</taxon>
        <taxon>Teleostei</taxon>
        <taxon>Neoteleostei</taxon>
        <taxon>Acanthomorphata</taxon>
        <taxon>Eupercaria</taxon>
        <taxon>Perciformes</taxon>
        <taxon>Cottioidei</taxon>
        <taxon>Cottales</taxon>
        <taxon>Liparidae</taxon>
        <taxon>Liparis</taxon>
    </lineage>
</organism>
<comment type="caution">
    <text evidence="2">The sequence shown here is derived from an EMBL/GenBank/DDBJ whole genome shotgun (WGS) entry which is preliminary data.</text>
</comment>
<feature type="compositionally biased region" description="Basic residues" evidence="1">
    <location>
        <begin position="1"/>
        <end position="20"/>
    </location>
</feature>
<dbReference type="Proteomes" id="UP000314294">
    <property type="component" value="Unassembled WGS sequence"/>
</dbReference>